<dbReference type="RefSeq" id="WP_290368514.1">
    <property type="nucleotide sequence ID" value="NZ_CAKLPX010000003.1"/>
</dbReference>
<organism evidence="1 2">
    <name type="scientific">Sinobacterium norvegicum</name>
    <dbReference type="NCBI Taxonomy" id="1641715"/>
    <lineage>
        <taxon>Bacteria</taxon>
        <taxon>Pseudomonadati</taxon>
        <taxon>Pseudomonadota</taxon>
        <taxon>Gammaproteobacteria</taxon>
        <taxon>Cellvibrionales</taxon>
        <taxon>Spongiibacteraceae</taxon>
        <taxon>Sinobacterium</taxon>
    </lineage>
</organism>
<gene>
    <name evidence="1" type="ORF">SIN8267_02800</name>
</gene>
<accession>A0ABN8EMQ3</accession>
<dbReference type="EMBL" id="CAKLPX010000003">
    <property type="protein sequence ID" value="CAH0992667.1"/>
    <property type="molecule type" value="Genomic_DNA"/>
</dbReference>
<reference evidence="1" key="1">
    <citation type="submission" date="2021-12" db="EMBL/GenBank/DDBJ databases">
        <authorList>
            <person name="Rodrigo-Torres L."/>
            <person name="Arahal R. D."/>
            <person name="Lucena T."/>
        </authorList>
    </citation>
    <scope>NUCLEOTIDE SEQUENCE</scope>
    <source>
        <strain evidence="1">CECT 8267</strain>
    </source>
</reference>
<evidence type="ECO:0000313" key="1">
    <source>
        <dbReference type="EMBL" id="CAH0992667.1"/>
    </source>
</evidence>
<dbReference type="Proteomes" id="UP000838100">
    <property type="component" value="Unassembled WGS sequence"/>
</dbReference>
<proteinExistence type="predicted"/>
<name>A0ABN8EMQ3_9GAMM</name>
<comment type="caution">
    <text evidence="1">The sequence shown here is derived from an EMBL/GenBank/DDBJ whole genome shotgun (WGS) entry which is preliminary data.</text>
</comment>
<protein>
    <submittedName>
        <fullName evidence="1">Uncharacterized protein</fullName>
    </submittedName>
</protein>
<evidence type="ECO:0000313" key="2">
    <source>
        <dbReference type="Proteomes" id="UP000838100"/>
    </source>
</evidence>
<sequence>MSRFTNRMNAMLEQQTHRIASFKDDKTGLVVLAVIAGFTLL</sequence>
<keyword evidence="2" id="KW-1185">Reference proteome</keyword>